<evidence type="ECO:0000256" key="1">
    <source>
        <dbReference type="SAM" id="MobiDB-lite"/>
    </source>
</evidence>
<dbReference type="GO" id="GO:0004523">
    <property type="term" value="F:RNA-DNA hybrid ribonuclease activity"/>
    <property type="evidence" value="ECO:0007669"/>
    <property type="project" value="InterPro"/>
</dbReference>
<dbReference type="SUPFAM" id="SSF53098">
    <property type="entry name" value="Ribonuclease H-like"/>
    <property type="match status" value="1"/>
</dbReference>
<comment type="caution">
    <text evidence="3">The sequence shown here is derived from an EMBL/GenBank/DDBJ whole genome shotgun (WGS) entry which is preliminary data.</text>
</comment>
<dbReference type="InterPro" id="IPR012337">
    <property type="entry name" value="RNaseH-like_sf"/>
</dbReference>
<dbReference type="EMBL" id="JAUKTV010000006">
    <property type="protein sequence ID" value="KAK0736785.1"/>
    <property type="molecule type" value="Genomic_DNA"/>
</dbReference>
<dbReference type="InterPro" id="IPR036397">
    <property type="entry name" value="RNaseH_sf"/>
</dbReference>
<evidence type="ECO:0000259" key="2">
    <source>
        <dbReference type="Pfam" id="PF00075"/>
    </source>
</evidence>
<accession>A0AA40BM51</accession>
<proteinExistence type="predicted"/>
<reference evidence="3" key="1">
    <citation type="submission" date="2023-06" db="EMBL/GenBank/DDBJ databases">
        <title>Genome-scale phylogeny and comparative genomics of the fungal order Sordariales.</title>
        <authorList>
            <consortium name="Lawrence Berkeley National Laboratory"/>
            <person name="Hensen N."/>
            <person name="Bonometti L."/>
            <person name="Westerberg I."/>
            <person name="Brannstrom I.O."/>
            <person name="Guillou S."/>
            <person name="Cros-Aarteil S."/>
            <person name="Calhoun S."/>
            <person name="Haridas S."/>
            <person name="Kuo A."/>
            <person name="Mondo S."/>
            <person name="Pangilinan J."/>
            <person name="Riley R."/>
            <person name="Labutti K."/>
            <person name="Andreopoulos B."/>
            <person name="Lipzen A."/>
            <person name="Chen C."/>
            <person name="Yanf M."/>
            <person name="Daum C."/>
            <person name="Ng V."/>
            <person name="Clum A."/>
            <person name="Steindorff A."/>
            <person name="Ohm R."/>
            <person name="Martin F."/>
            <person name="Silar P."/>
            <person name="Natvig D."/>
            <person name="Lalanne C."/>
            <person name="Gautier V."/>
            <person name="Ament-Velasquez S.L."/>
            <person name="Kruys A."/>
            <person name="Hutchinson M.I."/>
            <person name="Powell A.J."/>
            <person name="Barry K."/>
            <person name="Miller A.N."/>
            <person name="Grigoriev I.V."/>
            <person name="Debuchy R."/>
            <person name="Gladieux P."/>
            <person name="Thoren M.H."/>
            <person name="Johannesson H."/>
        </authorList>
    </citation>
    <scope>NUCLEOTIDE SEQUENCE</scope>
    <source>
        <strain evidence="3">CBS 540.89</strain>
    </source>
</reference>
<sequence>MSTTTASGGEVRDSAKSAEIVDISGITSVIVKEFDAADGASASASVLIEAQPESPVSSEKKEDVVVSASDESAVVSVHSGLGTNVNTGDNMKDIPESDSTDGPRDPPGLDSPTVSVASRETEENGDMLDGGEVPDTGNVQDDKQAKDQKKAKKAKAALVIKRAETCDNHSSTPENFRISIFCDGSADPTGDLDGIGGYAITFNRYRPDTEEHGDRVGLAWPMDIALSSTSSEVTAVFEAVCKVEQELTEAFTSGDIPKDKLPRDHIIVDIYTDSEGTVITIEETRKKVAAAEEEGKVFGYPGNTTLVRRVALEVVKQEKNLQRLCDQYNVSIEVNYHWLPGHSGVKGNHDVDALCGKARKENGAVFSVNGRIQPSMPSKYLSSYSKIFAHFLKAKSLTKVRKQAKLARKNVTKGVTALKATIKSGVRKAGGQYRKNKRQWKNVVKDVKQEIKQVAKAFK</sequence>
<organism evidence="3 4">
    <name type="scientific">Apiosordaria backusii</name>
    <dbReference type="NCBI Taxonomy" id="314023"/>
    <lineage>
        <taxon>Eukaryota</taxon>
        <taxon>Fungi</taxon>
        <taxon>Dikarya</taxon>
        <taxon>Ascomycota</taxon>
        <taxon>Pezizomycotina</taxon>
        <taxon>Sordariomycetes</taxon>
        <taxon>Sordariomycetidae</taxon>
        <taxon>Sordariales</taxon>
        <taxon>Lasiosphaeriaceae</taxon>
        <taxon>Apiosordaria</taxon>
    </lineage>
</organism>
<dbReference type="GO" id="GO:0003676">
    <property type="term" value="F:nucleic acid binding"/>
    <property type="evidence" value="ECO:0007669"/>
    <property type="project" value="InterPro"/>
</dbReference>
<protein>
    <recommendedName>
        <fullName evidence="2">RNase H type-1 domain-containing protein</fullName>
    </recommendedName>
</protein>
<evidence type="ECO:0000313" key="3">
    <source>
        <dbReference type="EMBL" id="KAK0736785.1"/>
    </source>
</evidence>
<keyword evidence="4" id="KW-1185">Reference proteome</keyword>
<name>A0AA40BM51_9PEZI</name>
<feature type="region of interest" description="Disordered" evidence="1">
    <location>
        <begin position="41"/>
        <end position="150"/>
    </location>
</feature>
<gene>
    <name evidence="3" type="ORF">B0T21DRAFT_411930</name>
</gene>
<dbReference type="Pfam" id="PF00075">
    <property type="entry name" value="RNase_H"/>
    <property type="match status" value="1"/>
</dbReference>
<feature type="domain" description="RNase H type-1" evidence="2">
    <location>
        <begin position="179"/>
        <end position="358"/>
    </location>
</feature>
<feature type="compositionally biased region" description="Low complexity" evidence="1">
    <location>
        <begin position="65"/>
        <end position="77"/>
    </location>
</feature>
<dbReference type="Gene3D" id="3.30.420.10">
    <property type="entry name" value="Ribonuclease H-like superfamily/Ribonuclease H"/>
    <property type="match status" value="1"/>
</dbReference>
<dbReference type="Proteomes" id="UP001172159">
    <property type="component" value="Unassembled WGS sequence"/>
</dbReference>
<dbReference type="InterPro" id="IPR002156">
    <property type="entry name" value="RNaseH_domain"/>
</dbReference>
<dbReference type="AlphaFoldDB" id="A0AA40BM51"/>
<evidence type="ECO:0000313" key="4">
    <source>
        <dbReference type="Proteomes" id="UP001172159"/>
    </source>
</evidence>